<dbReference type="PANTHER" id="PTHR13390">
    <property type="entry name" value="LIPASE"/>
    <property type="match status" value="1"/>
</dbReference>
<reference evidence="9" key="1">
    <citation type="submission" date="2023-10" db="EMBL/GenBank/DDBJ databases">
        <title>Genome assembly of Pristionchus species.</title>
        <authorList>
            <person name="Yoshida K."/>
            <person name="Sommer R.J."/>
        </authorList>
    </citation>
    <scope>NUCLEOTIDE SEQUENCE</scope>
    <source>
        <strain evidence="9">RS5133</strain>
    </source>
</reference>
<dbReference type="Proteomes" id="UP001432322">
    <property type="component" value="Unassembled WGS sequence"/>
</dbReference>
<dbReference type="PANTHER" id="PTHR13390:SF0">
    <property type="entry name" value="LIPID DROPLET-ASSOCIATED HYDROLASE"/>
    <property type="match status" value="1"/>
</dbReference>
<dbReference type="SUPFAM" id="SSF53474">
    <property type="entry name" value="alpha/beta-Hydrolases"/>
    <property type="match status" value="1"/>
</dbReference>
<dbReference type="InterPro" id="IPR019363">
    <property type="entry name" value="LDAH"/>
</dbReference>
<comment type="subcellular location">
    <subcellularLocation>
        <location evidence="1">Lipid droplet</location>
    </subcellularLocation>
</comment>
<evidence type="ECO:0000256" key="5">
    <source>
        <dbReference type="ARBA" id="ARBA00022801"/>
    </source>
</evidence>
<evidence type="ECO:0000256" key="6">
    <source>
        <dbReference type="ARBA" id="ARBA00031924"/>
    </source>
</evidence>
<feature type="non-terminal residue" evidence="9">
    <location>
        <position position="1"/>
    </location>
</feature>
<name>A0AAV5WIP0_9BILA</name>
<keyword evidence="4" id="KW-0551">Lipid droplet</keyword>
<dbReference type="GO" id="GO:0004771">
    <property type="term" value="F:sterol ester esterase activity"/>
    <property type="evidence" value="ECO:0007669"/>
    <property type="project" value="UniProtKB-EC"/>
</dbReference>
<accession>A0AAV5WIP0</accession>
<evidence type="ECO:0000313" key="10">
    <source>
        <dbReference type="Proteomes" id="UP001432322"/>
    </source>
</evidence>
<dbReference type="Pfam" id="PF10230">
    <property type="entry name" value="LIDHydrolase"/>
    <property type="match status" value="1"/>
</dbReference>
<keyword evidence="10" id="KW-1185">Reference proteome</keyword>
<sequence length="340" mass="38628">WWVVEMQRGSFIRQILRRVDWVPVGDKWCRVSIMGTDLSPAALQKEESKERERVVILMIPGNPGNEAFYADFGELLLKSLMSRDERAGGSADQRTYLFYTISHLNHVALPAELDGHAGTLRATDRFQLDAQVQHKLDYVREHLPRATRVYLMGHSIGSYMMLRVLPYIVEDFRIKGALALFPTIERMALSPNGLRLRRVLAALDSQDWLAKALTFWLNFLPVSAKKWLVGLNLRGEGVPPCVTDAAAELLNTNVFRNIVHMSHDELENVNEFDEATLLQHKELVHFLYGTTDGWVPLEYGMEMAERAPSGHVIIDDKQCEHAFVIRDGKAVAEKLVPLIV</sequence>
<comment type="caution">
    <text evidence="9">The sequence shown here is derived from an EMBL/GenBank/DDBJ whole genome shotgun (WGS) entry which is preliminary data.</text>
</comment>
<dbReference type="GO" id="GO:0005811">
    <property type="term" value="C:lipid droplet"/>
    <property type="evidence" value="ECO:0007669"/>
    <property type="project" value="UniProtKB-SubCell"/>
</dbReference>
<evidence type="ECO:0000256" key="3">
    <source>
        <dbReference type="ARBA" id="ARBA00019242"/>
    </source>
</evidence>
<dbReference type="InterPro" id="IPR029058">
    <property type="entry name" value="AB_hydrolase_fold"/>
</dbReference>
<dbReference type="EMBL" id="BTSY01000006">
    <property type="protein sequence ID" value="GMT31954.1"/>
    <property type="molecule type" value="Genomic_DNA"/>
</dbReference>
<dbReference type="GO" id="GO:0019915">
    <property type="term" value="P:lipid storage"/>
    <property type="evidence" value="ECO:0007669"/>
    <property type="project" value="InterPro"/>
</dbReference>
<comment type="similarity">
    <text evidence="2">Belongs to the AB hydrolase superfamily. LDAH family.</text>
</comment>
<evidence type="ECO:0000256" key="1">
    <source>
        <dbReference type="ARBA" id="ARBA00004502"/>
    </source>
</evidence>
<evidence type="ECO:0000256" key="7">
    <source>
        <dbReference type="ARBA" id="ARBA00039150"/>
    </source>
</evidence>
<dbReference type="FunFam" id="3.40.50.1820:FF:000448">
    <property type="entry name" value="Protein CBG16920"/>
    <property type="match status" value="1"/>
</dbReference>
<dbReference type="Gene3D" id="3.40.50.1820">
    <property type="entry name" value="alpha/beta hydrolase"/>
    <property type="match status" value="1"/>
</dbReference>
<protein>
    <recommendedName>
        <fullName evidence="3">Lipid droplet-associated hydrolase</fullName>
        <ecNumber evidence="7">3.1.1.13</ecNumber>
    </recommendedName>
    <alternativeName>
        <fullName evidence="6">Lipid droplet-associated serine hydrolase</fullName>
    </alternativeName>
</protein>
<dbReference type="EC" id="3.1.1.13" evidence="7"/>
<keyword evidence="5" id="KW-0378">Hydrolase</keyword>
<organism evidence="9 10">
    <name type="scientific">Pristionchus fissidentatus</name>
    <dbReference type="NCBI Taxonomy" id="1538716"/>
    <lineage>
        <taxon>Eukaryota</taxon>
        <taxon>Metazoa</taxon>
        <taxon>Ecdysozoa</taxon>
        <taxon>Nematoda</taxon>
        <taxon>Chromadorea</taxon>
        <taxon>Rhabditida</taxon>
        <taxon>Rhabditina</taxon>
        <taxon>Diplogasteromorpha</taxon>
        <taxon>Diplogasteroidea</taxon>
        <taxon>Neodiplogasteridae</taxon>
        <taxon>Pristionchus</taxon>
    </lineage>
</organism>
<evidence type="ECO:0000256" key="8">
    <source>
        <dbReference type="ARBA" id="ARBA00049527"/>
    </source>
</evidence>
<proteinExistence type="inferred from homology"/>
<evidence type="ECO:0000256" key="2">
    <source>
        <dbReference type="ARBA" id="ARBA00008300"/>
    </source>
</evidence>
<comment type="catalytic activity">
    <reaction evidence="8">
        <text>a cholesterol ester + H2O = cholesterol + a fatty acid + H(+)</text>
        <dbReference type="Rhea" id="RHEA:36403"/>
        <dbReference type="ChEBI" id="CHEBI:15377"/>
        <dbReference type="ChEBI" id="CHEBI:15378"/>
        <dbReference type="ChEBI" id="CHEBI:16113"/>
        <dbReference type="ChEBI" id="CHEBI:17002"/>
        <dbReference type="ChEBI" id="CHEBI:28868"/>
        <dbReference type="EC" id="3.1.1.13"/>
    </reaction>
    <physiologicalReaction direction="left-to-right" evidence="8">
        <dbReference type="Rhea" id="RHEA:36404"/>
    </physiologicalReaction>
</comment>
<gene>
    <name evidence="9" type="ORF">PFISCL1PPCAC_23251</name>
</gene>
<evidence type="ECO:0000256" key="4">
    <source>
        <dbReference type="ARBA" id="ARBA00022677"/>
    </source>
</evidence>
<evidence type="ECO:0000313" key="9">
    <source>
        <dbReference type="EMBL" id="GMT31954.1"/>
    </source>
</evidence>
<dbReference type="AlphaFoldDB" id="A0AAV5WIP0"/>